<dbReference type="InterPro" id="IPR053728">
    <property type="entry name" value="Alginate_Permeability_Chnl"/>
</dbReference>
<feature type="domain" description="Alginate export" evidence="3">
    <location>
        <begin position="175"/>
        <end position="549"/>
    </location>
</feature>
<evidence type="ECO:0000259" key="3">
    <source>
        <dbReference type="Pfam" id="PF13372"/>
    </source>
</evidence>
<accession>A0A0S4KMI7</accession>
<protein>
    <recommendedName>
        <fullName evidence="3">Alginate export domain-containing protein</fullName>
    </recommendedName>
</protein>
<evidence type="ECO:0000313" key="4">
    <source>
        <dbReference type="EMBL" id="CUQ65651.1"/>
    </source>
</evidence>
<dbReference type="Pfam" id="PF13372">
    <property type="entry name" value="Alginate_exp"/>
    <property type="match status" value="1"/>
</dbReference>
<dbReference type="STRING" id="1715989.NITINOP_0676"/>
<name>A0A0S4KMI7_9BACT</name>
<reference evidence="5" key="1">
    <citation type="submission" date="2015-09" db="EMBL/GenBank/DDBJ databases">
        <authorList>
            <person name="Daims H."/>
        </authorList>
    </citation>
    <scope>NUCLEOTIDE SEQUENCE [LARGE SCALE GENOMIC DNA]</scope>
</reference>
<dbReference type="KEGG" id="nio:NITINOP_0676"/>
<dbReference type="AlphaFoldDB" id="A0A0S4KMI7"/>
<dbReference type="EMBL" id="LN885086">
    <property type="protein sequence ID" value="CUQ65651.1"/>
    <property type="molecule type" value="Genomic_DNA"/>
</dbReference>
<evidence type="ECO:0000313" key="5">
    <source>
        <dbReference type="Proteomes" id="UP000066284"/>
    </source>
</evidence>
<feature type="compositionally biased region" description="Basic and acidic residues" evidence="1">
    <location>
        <begin position="72"/>
        <end position="86"/>
    </location>
</feature>
<feature type="region of interest" description="Disordered" evidence="1">
    <location>
        <begin position="61"/>
        <end position="86"/>
    </location>
</feature>
<feature type="chain" id="PRO_5006623485" description="Alginate export domain-containing protein" evidence="2">
    <location>
        <begin position="40"/>
        <end position="561"/>
    </location>
</feature>
<feature type="signal peptide" evidence="2">
    <location>
        <begin position="1"/>
        <end position="39"/>
    </location>
</feature>
<sequence>MLLLRTCRTPRSTCFVARSVVFATFLLATFAIAPSQASAAQDDPSEAIRRLERQHETIRGELVSPGEEQEQEHDSPDQQKSPREKALDRIKRLEERTKERVGPPPEEPAVEQHLPTVPRERTQFLLNLFGAIARIYDEILVQTGRVGQYYDDLLDTAVAAPRLLHRLLNQPEGFRFGGEYRIRYETLEGRWRRGEAGSDQQVAQRTRFYFSIKDIADPLRAVLEFQDSRTWLTDQGSFVNNTHVNHTDIQQLHVDLVSSNFFGSGLYTELNVGRLNMDLGRRRWVARNSFRNTTNAFDGISWLLGKTEVWSLRAFVVAPVGRFLRRLDEPDTERRLWGLYYESHHLSRMRTDLYYFGHRDRGPFRDFDMVGTRIRKRPAAGTFHYEIESAYQFGDVSRQGRFQHFQHAEGGFTFDAPWIPQIVLQFDYASRGFDSLYGARVFEFAPTGIFGPVVRTNLLSPGLRLLANPTDKLSLYLQQRALWLADGRSPWAGSGRHDPTGAAGTFVGHTSDLRAGYRVTDNLFLQVGFVHFAFGGVPKRTPDSTGDRRAIYAYTSIDVLF</sequence>
<evidence type="ECO:0000256" key="2">
    <source>
        <dbReference type="SAM" id="SignalP"/>
    </source>
</evidence>
<proteinExistence type="predicted"/>
<dbReference type="InterPro" id="IPR025388">
    <property type="entry name" value="Alginate_export_dom"/>
</dbReference>
<dbReference type="Proteomes" id="UP000066284">
    <property type="component" value="Chromosome 1"/>
</dbReference>
<keyword evidence="5" id="KW-1185">Reference proteome</keyword>
<evidence type="ECO:0000256" key="1">
    <source>
        <dbReference type="SAM" id="MobiDB-lite"/>
    </source>
</evidence>
<feature type="region of interest" description="Disordered" evidence="1">
    <location>
        <begin position="94"/>
        <end position="113"/>
    </location>
</feature>
<keyword evidence="2" id="KW-0732">Signal</keyword>
<gene>
    <name evidence="4" type="ORF">NITINOP_0676</name>
</gene>
<organism evidence="4 5">
    <name type="scientific">Candidatus Nitrospira inopinata</name>
    <dbReference type="NCBI Taxonomy" id="1715989"/>
    <lineage>
        <taxon>Bacteria</taxon>
        <taxon>Pseudomonadati</taxon>
        <taxon>Nitrospirota</taxon>
        <taxon>Nitrospiria</taxon>
        <taxon>Nitrospirales</taxon>
        <taxon>Nitrospiraceae</taxon>
        <taxon>Nitrospira</taxon>
    </lineage>
</organism>
<dbReference type="Gene3D" id="2.40.160.100">
    <property type="match status" value="1"/>
</dbReference>